<comment type="subcellular location">
    <subcellularLocation>
        <location evidence="1">Cell membrane</location>
        <topology evidence="1">Multi-pass membrane protein</topology>
    </subcellularLocation>
</comment>
<evidence type="ECO:0000256" key="6">
    <source>
        <dbReference type="ARBA" id="ARBA00023136"/>
    </source>
</evidence>
<dbReference type="RefSeq" id="WP_260189695.1">
    <property type="nucleotide sequence ID" value="NZ_JAFFZE010000005.1"/>
</dbReference>
<keyword evidence="5 7" id="KW-1133">Transmembrane helix</keyword>
<accession>A0ABT2J500</accession>
<dbReference type="Proteomes" id="UP001156441">
    <property type="component" value="Unassembled WGS sequence"/>
</dbReference>
<evidence type="ECO:0000256" key="1">
    <source>
        <dbReference type="ARBA" id="ARBA00004651"/>
    </source>
</evidence>
<proteinExistence type="predicted"/>
<evidence type="ECO:0000313" key="11">
    <source>
        <dbReference type="Proteomes" id="UP001156441"/>
    </source>
</evidence>
<evidence type="ECO:0000256" key="7">
    <source>
        <dbReference type="SAM" id="Phobius"/>
    </source>
</evidence>
<keyword evidence="2 7" id="KW-0812">Transmembrane</keyword>
<evidence type="ECO:0000256" key="4">
    <source>
        <dbReference type="ARBA" id="ARBA00022840"/>
    </source>
</evidence>
<dbReference type="SUPFAM" id="SSF90123">
    <property type="entry name" value="ABC transporter transmembrane region"/>
    <property type="match status" value="1"/>
</dbReference>
<keyword evidence="6 7" id="KW-0472">Membrane</keyword>
<evidence type="ECO:0000256" key="5">
    <source>
        <dbReference type="ARBA" id="ARBA00022989"/>
    </source>
</evidence>
<gene>
    <name evidence="10" type="ORF">JT362_04285</name>
</gene>
<reference evidence="10 11" key="1">
    <citation type="submission" date="2021-02" db="EMBL/GenBank/DDBJ databases">
        <title>Actinophytocola xerophila sp. nov., isolated from soil of cotton cropping field.</title>
        <authorList>
            <person name="Huang R."/>
            <person name="Chen X."/>
            <person name="Ge X."/>
            <person name="Liu W."/>
        </authorList>
    </citation>
    <scope>NUCLEOTIDE SEQUENCE [LARGE SCALE GENOMIC DNA]</scope>
    <source>
        <strain evidence="10 11">S1-96</strain>
    </source>
</reference>
<organism evidence="10 11">
    <name type="scientific">Actinophytocola gossypii</name>
    <dbReference type="NCBI Taxonomy" id="2812003"/>
    <lineage>
        <taxon>Bacteria</taxon>
        <taxon>Bacillati</taxon>
        <taxon>Actinomycetota</taxon>
        <taxon>Actinomycetes</taxon>
        <taxon>Pseudonocardiales</taxon>
        <taxon>Pseudonocardiaceae</taxon>
    </lineage>
</organism>
<dbReference type="Gene3D" id="1.20.1560.10">
    <property type="entry name" value="ABC transporter type 1, transmembrane domain"/>
    <property type="match status" value="1"/>
</dbReference>
<dbReference type="PANTHER" id="PTHR24221">
    <property type="entry name" value="ATP-BINDING CASSETTE SUB-FAMILY B"/>
    <property type="match status" value="1"/>
</dbReference>
<keyword evidence="11" id="KW-1185">Reference proteome</keyword>
<dbReference type="SUPFAM" id="SSF52540">
    <property type="entry name" value="P-loop containing nucleoside triphosphate hydrolases"/>
    <property type="match status" value="1"/>
</dbReference>
<feature type="transmembrane region" description="Helical" evidence="7">
    <location>
        <begin position="67"/>
        <end position="85"/>
    </location>
</feature>
<sequence length="589" mass="64152">MSVHMLPVADRRTVRRFVVTLTRHHRRELVLVLVQYGIAAASGLVGPRLMGNIVQGVRDGTATTGDITAIAGVLIGFVLLQAYLIRVAFRAAGRLAATVLGEIREKFVDDTLRLPLAVVERADNGDLVNRASRDVNSLRRTAQKAIPQVIECAVWILLSLGALLLVSWILLLAALVVVPPLLIVLRWYLARSYDAFLSEAEASARITESLTATIQGATTVEAYGLEADRVDSTDRDTRVWYQAVDRTLRLRSVLYPVQEFLFVLPLPVVLPLGAYAYSQGWVDLGQVTAATLYILQAMIPLETMLSWVAILQQGKASLARVLGVAETEETEPTPTSNGAISSSDLSASGVHFAYEDGPEVLHGIDLAVRPGERLAIVGQTGSGKSTLARLLSGVYRPHVGDVRISGVPLHEIPPHELRRHVMLVTQDQYIFGGSLRENLEMSASRADWDERAHPDDRALWRVLETVGASDWVADLPENLDTAVGVGGESLTDAQAQQLALARLLLADPPVVILDEATSQISPGSARSLERALGTVLEGRTVIAIAHRLHTAYDADRIAVMDHGRLVEVGSHQELLDQDGIYARLWSSWL</sequence>
<feature type="domain" description="ABC transporter" evidence="8">
    <location>
        <begin position="345"/>
        <end position="587"/>
    </location>
</feature>
<evidence type="ECO:0000259" key="9">
    <source>
        <dbReference type="PROSITE" id="PS50929"/>
    </source>
</evidence>
<feature type="domain" description="ABC transmembrane type-1" evidence="9">
    <location>
        <begin position="38"/>
        <end position="313"/>
    </location>
</feature>
<dbReference type="InterPro" id="IPR039421">
    <property type="entry name" value="Type_1_exporter"/>
</dbReference>
<evidence type="ECO:0000256" key="2">
    <source>
        <dbReference type="ARBA" id="ARBA00022692"/>
    </source>
</evidence>
<dbReference type="InterPro" id="IPR003593">
    <property type="entry name" value="AAA+_ATPase"/>
</dbReference>
<dbReference type="InterPro" id="IPR027417">
    <property type="entry name" value="P-loop_NTPase"/>
</dbReference>
<dbReference type="GO" id="GO:0005524">
    <property type="term" value="F:ATP binding"/>
    <property type="evidence" value="ECO:0007669"/>
    <property type="project" value="UniProtKB-KW"/>
</dbReference>
<evidence type="ECO:0000259" key="8">
    <source>
        <dbReference type="PROSITE" id="PS50893"/>
    </source>
</evidence>
<name>A0ABT2J500_9PSEU</name>
<dbReference type="Pfam" id="PF00005">
    <property type="entry name" value="ABC_tran"/>
    <property type="match status" value="1"/>
</dbReference>
<dbReference type="PANTHER" id="PTHR24221:SF654">
    <property type="entry name" value="ATP-BINDING CASSETTE SUB-FAMILY B MEMBER 6"/>
    <property type="match status" value="1"/>
</dbReference>
<dbReference type="PROSITE" id="PS50929">
    <property type="entry name" value="ABC_TM1F"/>
    <property type="match status" value="1"/>
</dbReference>
<evidence type="ECO:0000256" key="3">
    <source>
        <dbReference type="ARBA" id="ARBA00022741"/>
    </source>
</evidence>
<keyword evidence="3" id="KW-0547">Nucleotide-binding</keyword>
<dbReference type="InterPro" id="IPR003439">
    <property type="entry name" value="ABC_transporter-like_ATP-bd"/>
</dbReference>
<comment type="caution">
    <text evidence="10">The sequence shown here is derived from an EMBL/GenBank/DDBJ whole genome shotgun (WGS) entry which is preliminary data.</text>
</comment>
<protein>
    <submittedName>
        <fullName evidence="10">ABC transporter ATP-binding protein</fullName>
    </submittedName>
</protein>
<evidence type="ECO:0000313" key="10">
    <source>
        <dbReference type="EMBL" id="MCT2582339.1"/>
    </source>
</evidence>
<dbReference type="Gene3D" id="3.40.50.300">
    <property type="entry name" value="P-loop containing nucleotide triphosphate hydrolases"/>
    <property type="match status" value="1"/>
</dbReference>
<dbReference type="EMBL" id="JAFFZE010000005">
    <property type="protein sequence ID" value="MCT2582339.1"/>
    <property type="molecule type" value="Genomic_DNA"/>
</dbReference>
<feature type="transmembrane region" description="Helical" evidence="7">
    <location>
        <begin position="29"/>
        <end position="47"/>
    </location>
</feature>
<dbReference type="CDD" id="cd07346">
    <property type="entry name" value="ABC_6TM_exporters"/>
    <property type="match status" value="1"/>
</dbReference>
<dbReference type="PROSITE" id="PS50893">
    <property type="entry name" value="ABC_TRANSPORTER_2"/>
    <property type="match status" value="1"/>
</dbReference>
<dbReference type="Pfam" id="PF00664">
    <property type="entry name" value="ABC_membrane"/>
    <property type="match status" value="1"/>
</dbReference>
<dbReference type="InterPro" id="IPR011527">
    <property type="entry name" value="ABC1_TM_dom"/>
</dbReference>
<keyword evidence="4 10" id="KW-0067">ATP-binding</keyword>
<dbReference type="SMART" id="SM00382">
    <property type="entry name" value="AAA"/>
    <property type="match status" value="1"/>
</dbReference>
<dbReference type="InterPro" id="IPR036640">
    <property type="entry name" value="ABC1_TM_sf"/>
</dbReference>